<dbReference type="Pfam" id="PF00107">
    <property type="entry name" value="ADH_zinc_N"/>
    <property type="match status" value="1"/>
</dbReference>
<evidence type="ECO:0000256" key="6">
    <source>
        <dbReference type="ARBA" id="ARBA00022946"/>
    </source>
</evidence>
<proteinExistence type="inferred from homology"/>
<evidence type="ECO:0000313" key="16">
    <source>
        <dbReference type="EMBL" id="CAL4131836.1"/>
    </source>
</evidence>
<dbReference type="InterPro" id="IPR051034">
    <property type="entry name" value="Mito_Enoyl-ACP_Reductase"/>
</dbReference>
<evidence type="ECO:0000256" key="2">
    <source>
        <dbReference type="ARBA" id="ARBA00010371"/>
    </source>
</evidence>
<accession>A0AAV2RLV8</accession>
<comment type="caution">
    <text evidence="16">The sequence shown here is derived from an EMBL/GenBank/DDBJ whole genome shotgun (WGS) entry which is preliminary data.</text>
</comment>
<dbReference type="SMART" id="SM00829">
    <property type="entry name" value="PKS_ER"/>
    <property type="match status" value="1"/>
</dbReference>
<evidence type="ECO:0000256" key="8">
    <source>
        <dbReference type="ARBA" id="ARBA00023098"/>
    </source>
</evidence>
<dbReference type="GO" id="GO:0141148">
    <property type="term" value="F:enoyl-[acyl-carrier-protein] reductase (NADPH) activity"/>
    <property type="evidence" value="ECO:0007669"/>
    <property type="project" value="UniProtKB-EC"/>
</dbReference>
<dbReference type="GO" id="GO:0006633">
    <property type="term" value="P:fatty acid biosynthetic process"/>
    <property type="evidence" value="ECO:0007669"/>
    <property type="project" value="UniProtKB-KW"/>
</dbReference>
<dbReference type="InterPro" id="IPR020843">
    <property type="entry name" value="ER"/>
</dbReference>
<comment type="similarity">
    <text evidence="2">Belongs to the zinc-containing alcohol dehydrogenase family. Quinone oxidoreductase subfamily.</text>
</comment>
<keyword evidence="5" id="KW-0521">NADP</keyword>
<keyword evidence="10" id="KW-0275">Fatty acid biosynthesis</keyword>
<dbReference type="InterPro" id="IPR036291">
    <property type="entry name" value="NAD(P)-bd_dom_sf"/>
</dbReference>
<dbReference type="Pfam" id="PF08240">
    <property type="entry name" value="ADH_N"/>
    <property type="match status" value="1"/>
</dbReference>
<dbReference type="Gene3D" id="3.90.180.10">
    <property type="entry name" value="Medium-chain alcohol dehydrogenases, catalytic domain"/>
    <property type="match status" value="1"/>
</dbReference>
<dbReference type="Gene3D" id="3.40.50.720">
    <property type="entry name" value="NAD(P)-binding Rossmann-like Domain"/>
    <property type="match status" value="1"/>
</dbReference>
<comment type="subcellular location">
    <subcellularLocation>
        <location evidence="1">Mitochondrion</location>
    </subcellularLocation>
</comment>
<evidence type="ECO:0000313" key="17">
    <source>
        <dbReference type="Proteomes" id="UP001497623"/>
    </source>
</evidence>
<dbReference type="InterPro" id="IPR011032">
    <property type="entry name" value="GroES-like_sf"/>
</dbReference>
<gene>
    <name evidence="16" type="ORF">MNOR_LOCUS26885</name>
</gene>
<keyword evidence="3" id="KW-0444">Lipid biosynthesis</keyword>
<keyword evidence="4" id="KW-0276">Fatty acid metabolism</keyword>
<dbReference type="InterPro" id="IPR013154">
    <property type="entry name" value="ADH-like_N"/>
</dbReference>
<sequence length="392" mass="42875">MPALTSAHLWKKTGPRNVACGRRAIPYGSNYQSFLTPPAPCGHTHCQKKIGNVRHFSNQSSNLEFEEYGDPGKVVKMKTENISDIKPNQILIKLLAATVNPADINTIQGMYAIKPQLPCIGGNEGVAQIVQVGENVEGFASGDWVIPRYNAFGTWRSYAIADPDEFMKIPSDLSLALAATIAVNPGTAYRMLHDFVELKEGDTVIQNGSNSAVGQAVIQIAKSMGVKTINIVRDRPNIDELKSNLMSIGATVVETEEDLKNSKAVSSLPKPSLAFNCVSGRSGANILRQLSPSGVMVTYGGMSRKPVTVPVGSLIFTDVTLQGFWMTRWNNKHSHHPARQEMLEKLFSLARNGQLRAPEHDLVSFTNFQSALERAMPAQGMHGKKQILIFDF</sequence>
<feature type="non-terminal residue" evidence="16">
    <location>
        <position position="392"/>
    </location>
</feature>
<dbReference type="FunFam" id="3.40.50.720:FF:000112">
    <property type="entry name" value="Enoyl-[acyl-carrier-protein] reductase 1, mitochondrial"/>
    <property type="match status" value="1"/>
</dbReference>
<evidence type="ECO:0000256" key="7">
    <source>
        <dbReference type="ARBA" id="ARBA00023002"/>
    </source>
</evidence>
<dbReference type="PANTHER" id="PTHR43981">
    <property type="entry name" value="ENOYL-[ACYL-CARRIER-PROTEIN] REDUCTASE, MITOCHONDRIAL"/>
    <property type="match status" value="1"/>
</dbReference>
<evidence type="ECO:0000256" key="5">
    <source>
        <dbReference type="ARBA" id="ARBA00022857"/>
    </source>
</evidence>
<evidence type="ECO:0000256" key="1">
    <source>
        <dbReference type="ARBA" id="ARBA00004173"/>
    </source>
</evidence>
<evidence type="ECO:0000256" key="4">
    <source>
        <dbReference type="ARBA" id="ARBA00022832"/>
    </source>
</evidence>
<reference evidence="16 17" key="1">
    <citation type="submission" date="2024-05" db="EMBL/GenBank/DDBJ databases">
        <authorList>
            <person name="Wallberg A."/>
        </authorList>
    </citation>
    <scope>NUCLEOTIDE SEQUENCE [LARGE SCALE GENOMIC DNA]</scope>
</reference>
<organism evidence="16 17">
    <name type="scientific">Meganyctiphanes norvegica</name>
    <name type="common">Northern krill</name>
    <name type="synonym">Thysanopoda norvegica</name>
    <dbReference type="NCBI Taxonomy" id="48144"/>
    <lineage>
        <taxon>Eukaryota</taxon>
        <taxon>Metazoa</taxon>
        <taxon>Ecdysozoa</taxon>
        <taxon>Arthropoda</taxon>
        <taxon>Crustacea</taxon>
        <taxon>Multicrustacea</taxon>
        <taxon>Malacostraca</taxon>
        <taxon>Eumalacostraca</taxon>
        <taxon>Eucarida</taxon>
        <taxon>Euphausiacea</taxon>
        <taxon>Euphausiidae</taxon>
        <taxon>Meganyctiphanes</taxon>
    </lineage>
</organism>
<name>A0AAV2RLV8_MEGNR</name>
<evidence type="ECO:0000256" key="10">
    <source>
        <dbReference type="ARBA" id="ARBA00023160"/>
    </source>
</evidence>
<dbReference type="CDD" id="cd08290">
    <property type="entry name" value="ETR"/>
    <property type="match status" value="1"/>
</dbReference>
<evidence type="ECO:0000256" key="11">
    <source>
        <dbReference type="ARBA" id="ARBA00038963"/>
    </source>
</evidence>
<evidence type="ECO:0000256" key="12">
    <source>
        <dbReference type="ARBA" id="ARBA00041058"/>
    </source>
</evidence>
<dbReference type="FunFam" id="3.90.180.10:FF:000010">
    <property type="entry name" value="Enoyl-[acyl-carrier-protein] reductase, mitochondrial"/>
    <property type="match status" value="1"/>
</dbReference>
<evidence type="ECO:0000256" key="3">
    <source>
        <dbReference type="ARBA" id="ARBA00022516"/>
    </source>
</evidence>
<keyword evidence="6" id="KW-0809">Transit peptide</keyword>
<dbReference type="SUPFAM" id="SSF51735">
    <property type="entry name" value="NAD(P)-binding Rossmann-fold domains"/>
    <property type="match status" value="1"/>
</dbReference>
<evidence type="ECO:0000256" key="14">
    <source>
        <dbReference type="ARBA" id="ARBA00048843"/>
    </source>
</evidence>
<evidence type="ECO:0000259" key="15">
    <source>
        <dbReference type="SMART" id="SM00829"/>
    </source>
</evidence>
<dbReference type="EMBL" id="CAXKWB010027468">
    <property type="protein sequence ID" value="CAL4131836.1"/>
    <property type="molecule type" value="Genomic_DNA"/>
</dbReference>
<evidence type="ECO:0000256" key="13">
    <source>
        <dbReference type="ARBA" id="ARBA00042123"/>
    </source>
</evidence>
<dbReference type="SUPFAM" id="SSF50129">
    <property type="entry name" value="GroES-like"/>
    <property type="match status" value="1"/>
</dbReference>
<dbReference type="EC" id="1.3.1.104" evidence="11"/>
<dbReference type="PANTHER" id="PTHR43981:SF2">
    <property type="entry name" value="ENOYL-[ACYL-CARRIER-PROTEIN] REDUCTASE, MITOCHONDRIAL"/>
    <property type="match status" value="1"/>
</dbReference>
<keyword evidence="7" id="KW-0560">Oxidoreductase</keyword>
<dbReference type="GO" id="GO:0005739">
    <property type="term" value="C:mitochondrion"/>
    <property type="evidence" value="ECO:0007669"/>
    <property type="project" value="UniProtKB-SubCell"/>
</dbReference>
<dbReference type="AlphaFoldDB" id="A0AAV2RLV8"/>
<protein>
    <recommendedName>
        <fullName evidence="12">Enoyl-[acyl-carrier-protein] reductase, mitochondrial</fullName>
        <ecNumber evidence="11">1.3.1.104</ecNumber>
    </recommendedName>
    <alternativeName>
        <fullName evidence="13">2-enoyl thioester reductase</fullName>
    </alternativeName>
</protein>
<dbReference type="InterPro" id="IPR013149">
    <property type="entry name" value="ADH-like_C"/>
</dbReference>
<keyword evidence="17" id="KW-1185">Reference proteome</keyword>
<dbReference type="Proteomes" id="UP001497623">
    <property type="component" value="Unassembled WGS sequence"/>
</dbReference>
<comment type="catalytic activity">
    <reaction evidence="14">
        <text>a 2,3-saturated acyl-[ACP] + NADP(+) = a (2E)-enoyl-[ACP] + NADPH + H(+)</text>
        <dbReference type="Rhea" id="RHEA:22564"/>
        <dbReference type="Rhea" id="RHEA-COMP:9925"/>
        <dbReference type="Rhea" id="RHEA-COMP:9926"/>
        <dbReference type="ChEBI" id="CHEBI:15378"/>
        <dbReference type="ChEBI" id="CHEBI:57783"/>
        <dbReference type="ChEBI" id="CHEBI:58349"/>
        <dbReference type="ChEBI" id="CHEBI:78784"/>
        <dbReference type="ChEBI" id="CHEBI:78785"/>
        <dbReference type="EC" id="1.3.1.104"/>
    </reaction>
</comment>
<feature type="domain" description="Enoyl reductase (ER)" evidence="15">
    <location>
        <begin position="69"/>
        <end position="389"/>
    </location>
</feature>
<keyword evidence="9" id="KW-0496">Mitochondrion</keyword>
<keyword evidence="8" id="KW-0443">Lipid metabolism</keyword>
<evidence type="ECO:0000256" key="9">
    <source>
        <dbReference type="ARBA" id="ARBA00023128"/>
    </source>
</evidence>